<evidence type="ECO:0000313" key="2">
    <source>
        <dbReference type="EMBL" id="QNO41810.1"/>
    </source>
</evidence>
<keyword evidence="1" id="KW-1133">Transmembrane helix</keyword>
<evidence type="ECO:0000313" key="3">
    <source>
        <dbReference type="EMBL" id="QNO42733.1"/>
    </source>
</evidence>
<reference evidence="3" key="1">
    <citation type="submission" date="2020-06" db="EMBL/GenBank/DDBJ databases">
        <title>Unique genomic features of the anaerobic methanotrophic archaea.</title>
        <authorList>
            <person name="Chadwick G.L."/>
            <person name="Skennerton C.T."/>
            <person name="Laso-Perez R."/>
            <person name="Leu A.O."/>
            <person name="Speth D.R."/>
            <person name="Yu H."/>
            <person name="Morgan-Lang C."/>
            <person name="Hatzenpichler R."/>
            <person name="Goudeau D."/>
            <person name="Malmstrom R."/>
            <person name="Brazelton W.J."/>
            <person name="Woyke T."/>
            <person name="Hallam S.J."/>
            <person name="Tyson G.W."/>
            <person name="Wegener G."/>
            <person name="Boetius A."/>
            <person name="Orphan V."/>
        </authorList>
    </citation>
    <scope>NUCLEOTIDE SEQUENCE</scope>
</reference>
<sequence length="265" mass="30200">MNKKPTKELWRSILIVIFIILGATCGIVYYSEVTPVERPETVPPIPHLLSPEDHLIDIAGSKELKELENLSDIEILKRFLKNDEAKVTISNLVNSHGKLVADTGISIRGGAGFDANKYNLQLAVRPLHRPEDKQVTINLYDANVLEIDTIDRCRAYLSYFTKSQWKSMGEFERKEYRSVTNEEVDRLLEINPDSSKYEDKLFVGVERGEVLVLHGFAWNKTSHIIDRFEVHEGEYATIIYLPDTEELEGLGGVRILRGEMLVISE</sequence>
<feature type="transmembrane region" description="Helical" evidence="1">
    <location>
        <begin position="12"/>
        <end position="30"/>
    </location>
</feature>
<protein>
    <submittedName>
        <fullName evidence="3">Uncharacterized protein</fullName>
    </submittedName>
</protein>
<keyword evidence="1" id="KW-0812">Transmembrane</keyword>
<dbReference type="EMBL" id="MT630759">
    <property type="protein sequence ID" value="QNO42733.1"/>
    <property type="molecule type" value="Genomic_DNA"/>
</dbReference>
<organism evidence="3">
    <name type="scientific">Candidatus Methanogaster sp. ANME-2c ERB4</name>
    <dbReference type="NCBI Taxonomy" id="2759911"/>
    <lineage>
        <taxon>Archaea</taxon>
        <taxon>Methanobacteriati</taxon>
        <taxon>Methanobacteriota</taxon>
        <taxon>Stenosarchaea group</taxon>
        <taxon>Methanomicrobia</taxon>
        <taxon>Methanosarcinales</taxon>
        <taxon>ANME-2 cluster</taxon>
        <taxon>Candidatus Methanogasteraceae</taxon>
        <taxon>Candidatus Methanogaster</taxon>
    </lineage>
</organism>
<accession>A0A7G9Y3Z9</accession>
<dbReference type="AlphaFoldDB" id="A0A7G9Y3Z9"/>
<keyword evidence="1" id="KW-0472">Membrane</keyword>
<evidence type="ECO:0000256" key="1">
    <source>
        <dbReference type="SAM" id="Phobius"/>
    </source>
</evidence>
<proteinExistence type="predicted"/>
<dbReference type="EMBL" id="MT630671">
    <property type="protein sequence ID" value="QNO41810.1"/>
    <property type="molecule type" value="Genomic_DNA"/>
</dbReference>
<name>A0A7G9Y3Z9_9EURY</name>
<gene>
    <name evidence="3" type="ORF">APGODIHH_00022</name>
    <name evidence="2" type="ORF">EABBNKNM_00025</name>
</gene>